<evidence type="ECO:0000313" key="3">
    <source>
        <dbReference type="Proteomes" id="UP001597156"/>
    </source>
</evidence>
<feature type="transmembrane region" description="Helical" evidence="1">
    <location>
        <begin position="68"/>
        <end position="89"/>
    </location>
</feature>
<evidence type="ECO:0000256" key="1">
    <source>
        <dbReference type="SAM" id="Phobius"/>
    </source>
</evidence>
<keyword evidence="3" id="KW-1185">Reference proteome</keyword>
<dbReference type="Proteomes" id="UP001597156">
    <property type="component" value="Unassembled WGS sequence"/>
</dbReference>
<protein>
    <recommendedName>
        <fullName evidence="4">DUF805 domain-containing protein</fullName>
    </recommendedName>
</protein>
<keyword evidence="1" id="KW-0812">Transmembrane</keyword>
<evidence type="ECO:0000313" key="2">
    <source>
        <dbReference type="EMBL" id="MFD1124289.1"/>
    </source>
</evidence>
<feature type="transmembrane region" description="Helical" evidence="1">
    <location>
        <begin position="37"/>
        <end position="56"/>
    </location>
</feature>
<accession>A0ABW3PFP6</accession>
<sequence>MVEFRPQIRYAGTKEILDKVAIMQNKRRLTGAQITGWIIWWLVTIVIVLIMLLLNIGGKHSWVNNTMGIAFGIAYIVQQVVMIFALKRLHKDDNYVWPIVSLVMGVLGSFLYLIPGIWALIVNNNARNHRQRPINQ</sequence>
<name>A0ABW3PFP6_9LACO</name>
<dbReference type="RefSeq" id="WP_225419152.1">
    <property type="nucleotide sequence ID" value="NZ_JBHTLH010000007.1"/>
</dbReference>
<gene>
    <name evidence="2" type="ORF">ACFQ22_02775</name>
</gene>
<keyword evidence="1" id="KW-1133">Transmembrane helix</keyword>
<comment type="caution">
    <text evidence="2">The sequence shown here is derived from an EMBL/GenBank/DDBJ whole genome shotgun (WGS) entry which is preliminary data.</text>
</comment>
<dbReference type="EMBL" id="JBHTLH010000007">
    <property type="protein sequence ID" value="MFD1124289.1"/>
    <property type="molecule type" value="Genomic_DNA"/>
</dbReference>
<feature type="transmembrane region" description="Helical" evidence="1">
    <location>
        <begin position="95"/>
        <end position="122"/>
    </location>
</feature>
<reference evidence="3" key="1">
    <citation type="journal article" date="2019" name="Int. J. Syst. Evol. Microbiol.">
        <title>The Global Catalogue of Microorganisms (GCM) 10K type strain sequencing project: providing services to taxonomists for standard genome sequencing and annotation.</title>
        <authorList>
            <consortium name="The Broad Institute Genomics Platform"/>
            <consortium name="The Broad Institute Genome Sequencing Center for Infectious Disease"/>
            <person name="Wu L."/>
            <person name="Ma J."/>
        </authorList>
    </citation>
    <scope>NUCLEOTIDE SEQUENCE [LARGE SCALE GENOMIC DNA]</scope>
    <source>
        <strain evidence="3">CCUG 71848</strain>
    </source>
</reference>
<keyword evidence="1" id="KW-0472">Membrane</keyword>
<proteinExistence type="predicted"/>
<organism evidence="2 3">
    <name type="scientific">Lentilactobacillus raoultii</name>
    <dbReference type="NCBI Taxonomy" id="1987503"/>
    <lineage>
        <taxon>Bacteria</taxon>
        <taxon>Bacillati</taxon>
        <taxon>Bacillota</taxon>
        <taxon>Bacilli</taxon>
        <taxon>Lactobacillales</taxon>
        <taxon>Lactobacillaceae</taxon>
        <taxon>Lentilactobacillus</taxon>
    </lineage>
</organism>
<evidence type="ECO:0008006" key="4">
    <source>
        <dbReference type="Google" id="ProtNLM"/>
    </source>
</evidence>